<keyword evidence="3" id="KW-1185">Reference proteome</keyword>
<evidence type="ECO:0000313" key="3">
    <source>
        <dbReference type="Proteomes" id="UP000516380"/>
    </source>
</evidence>
<feature type="region of interest" description="Disordered" evidence="1">
    <location>
        <begin position="266"/>
        <end position="290"/>
    </location>
</feature>
<dbReference type="AlphaFoldDB" id="A0A7G1I184"/>
<dbReference type="SUPFAM" id="SSF52540">
    <property type="entry name" value="P-loop containing nucleoside triphosphate hydrolases"/>
    <property type="match status" value="1"/>
</dbReference>
<dbReference type="EMBL" id="AP023343">
    <property type="protein sequence ID" value="BCI84820.1"/>
    <property type="molecule type" value="Genomic_DNA"/>
</dbReference>
<accession>A0A7G1I184</accession>
<evidence type="ECO:0008006" key="4">
    <source>
        <dbReference type="Google" id="ProtNLM"/>
    </source>
</evidence>
<sequence>MADFPYGRDYPEAQWLDRDGSLLTDDPYADVPPPEEPPGGTHTDTDEPTTWSPVDLGPYLRGEIERPQPSLGITRSDGLRLIYPGREHAVLGETESGKSWFALACAAAELATGAYVVYIHFEESDAGSTVERLRVLGVDPTVILSRLRFVAPARPVRAEWLAPLLDPVPALVVHDGVNEGMSLHSAETKAVEGLSLFRRRLVTPFIRAGAAVLSCDHMPMGADGSRRDAYGSVHKGNVLDGSRILLENAAPMGRGCAVSRTCSSRRTGPVACVPTADQPSRPERRSSARW</sequence>
<feature type="compositionally biased region" description="Basic and acidic residues" evidence="1">
    <location>
        <begin position="280"/>
        <end position="290"/>
    </location>
</feature>
<dbReference type="Gene3D" id="3.40.50.300">
    <property type="entry name" value="P-loop containing nucleotide triphosphate hydrolases"/>
    <property type="match status" value="1"/>
</dbReference>
<dbReference type="InterPro" id="IPR027417">
    <property type="entry name" value="P-loop_NTPase"/>
</dbReference>
<proteinExistence type="predicted"/>
<dbReference type="Proteomes" id="UP000516380">
    <property type="component" value="Chromosome"/>
</dbReference>
<reference evidence="2 3" key="1">
    <citation type="submission" date="2020-07" db="EMBL/GenBank/DDBJ databases">
        <title>Mycobacterium kansasii (former subtype) with zoonotic potential isolated from diseased indoor pet cat, Japan.</title>
        <authorList>
            <person name="Fukano H."/>
            <person name="Terazono T."/>
            <person name="Hoshino Y."/>
        </authorList>
    </citation>
    <scope>NUCLEOTIDE SEQUENCE [LARGE SCALE GENOMIC DNA]</scope>
    <source>
        <strain evidence="2 3">Kuro-I</strain>
    </source>
</reference>
<feature type="compositionally biased region" description="Basic and acidic residues" evidence="1">
    <location>
        <begin position="9"/>
        <end position="20"/>
    </location>
</feature>
<evidence type="ECO:0000313" key="2">
    <source>
        <dbReference type="EMBL" id="BCI84820.1"/>
    </source>
</evidence>
<protein>
    <recommendedName>
        <fullName evidence="4">AAA domain protein</fullName>
    </recommendedName>
</protein>
<evidence type="ECO:0000256" key="1">
    <source>
        <dbReference type="SAM" id="MobiDB-lite"/>
    </source>
</evidence>
<feature type="region of interest" description="Disordered" evidence="1">
    <location>
        <begin position="1"/>
        <end position="72"/>
    </location>
</feature>
<name>A0A7G1I184_MYCKA</name>
<gene>
    <name evidence="2" type="ORF">NIIDMKKI_00260</name>
</gene>
<organism evidence="2 3">
    <name type="scientific">Mycobacterium kansasii</name>
    <dbReference type="NCBI Taxonomy" id="1768"/>
    <lineage>
        <taxon>Bacteria</taxon>
        <taxon>Bacillati</taxon>
        <taxon>Actinomycetota</taxon>
        <taxon>Actinomycetes</taxon>
        <taxon>Mycobacteriales</taxon>
        <taxon>Mycobacteriaceae</taxon>
        <taxon>Mycobacterium</taxon>
    </lineage>
</organism>